<dbReference type="Gene3D" id="1.20.120.910">
    <property type="entry name" value="DksA, coiled-coil domain"/>
    <property type="match status" value="1"/>
</dbReference>
<dbReference type="eggNOG" id="COG1734">
    <property type="taxonomic scope" value="Bacteria"/>
</dbReference>
<protein>
    <submittedName>
        <fullName evidence="3">Uncharacterized protein</fullName>
    </submittedName>
</protein>
<feature type="region of interest" description="Disordered" evidence="2">
    <location>
        <begin position="143"/>
        <end position="179"/>
    </location>
</feature>
<proteinExistence type="predicted"/>
<accession>F4KYJ0</accession>
<sequence length="248" mass="27645">MENEVVRYSDAELEEFKALIDTKLERASTHLSGLQEQILEITENTSDEHGGDWVDDSSINNDVEMLNNMAIRQRMYIQDLENALVRIKNKTYGICSLTGQLIDKRRLLAVPTTTKSLAAKVAEQVPPQPERKERAEIEKPVVEKKPAEKKPAEKRITTTIIRKSSPGKKKAVELEDLEDEDDELGIGKDMFFDDDQDILYGAVSDLEDDLLEDTSSSGSDEDDDDELMGGIGMGGADDGSDDDDGEDY</sequence>
<dbReference type="EMBL" id="CP002691">
    <property type="protein sequence ID" value="AEE50396.1"/>
    <property type="molecule type" value="Genomic_DNA"/>
</dbReference>
<reference evidence="3 4" key="1">
    <citation type="journal article" date="2011" name="Stand. Genomic Sci.">
        <title>Complete genome sequence of Haliscomenobacter hydrossis type strain (O).</title>
        <authorList>
            <consortium name="US DOE Joint Genome Institute (JGI-PGF)"/>
            <person name="Daligault H."/>
            <person name="Lapidus A."/>
            <person name="Zeytun A."/>
            <person name="Nolan M."/>
            <person name="Lucas S."/>
            <person name="Del Rio T.G."/>
            <person name="Tice H."/>
            <person name="Cheng J.F."/>
            <person name="Tapia R."/>
            <person name="Han C."/>
            <person name="Goodwin L."/>
            <person name="Pitluck S."/>
            <person name="Liolios K."/>
            <person name="Pagani I."/>
            <person name="Ivanova N."/>
            <person name="Huntemann M."/>
            <person name="Mavromatis K."/>
            <person name="Mikhailova N."/>
            <person name="Pati A."/>
            <person name="Chen A."/>
            <person name="Palaniappan K."/>
            <person name="Land M."/>
            <person name="Hauser L."/>
            <person name="Brambilla E.M."/>
            <person name="Rohde M."/>
            <person name="Verbarg S."/>
            <person name="Goker M."/>
            <person name="Bristow J."/>
            <person name="Eisen J.A."/>
            <person name="Markowitz V."/>
            <person name="Hugenholtz P."/>
            <person name="Kyrpides N.C."/>
            <person name="Klenk H.P."/>
            <person name="Woyke T."/>
        </authorList>
    </citation>
    <scope>NUCLEOTIDE SEQUENCE [LARGE SCALE GENOMIC DNA]</scope>
    <source>
        <strain evidence="4">ATCC 27775 / DSM 1100 / LMG 10767 / O</strain>
    </source>
</reference>
<dbReference type="KEGG" id="hhy:Halhy_2523"/>
<feature type="zinc finger region" description="dksA C4-type" evidence="1">
    <location>
        <begin position="95"/>
        <end position="119"/>
    </location>
</feature>
<organism evidence="3 4">
    <name type="scientific">Haliscomenobacter hydrossis (strain ATCC 27775 / DSM 1100 / LMG 10767 / O)</name>
    <dbReference type="NCBI Taxonomy" id="760192"/>
    <lineage>
        <taxon>Bacteria</taxon>
        <taxon>Pseudomonadati</taxon>
        <taxon>Bacteroidota</taxon>
        <taxon>Saprospiria</taxon>
        <taxon>Saprospirales</taxon>
        <taxon>Haliscomenobacteraceae</taxon>
        <taxon>Haliscomenobacter</taxon>
    </lineage>
</organism>
<evidence type="ECO:0000256" key="2">
    <source>
        <dbReference type="SAM" id="MobiDB-lite"/>
    </source>
</evidence>
<dbReference type="HOGENOM" id="CLU_1118940_0_0_10"/>
<name>F4KYJ0_HALH1</name>
<dbReference type="InterPro" id="IPR037187">
    <property type="entry name" value="DnaK_N"/>
</dbReference>
<dbReference type="PANTHER" id="PTHR33823:SF2">
    <property type="entry name" value="RNA POLYMERASE-BINDING TRANSCRIPTION FACTOR DKSA"/>
    <property type="match status" value="1"/>
</dbReference>
<dbReference type="PANTHER" id="PTHR33823">
    <property type="entry name" value="RNA POLYMERASE-BINDING TRANSCRIPTION FACTOR DKSA-RELATED"/>
    <property type="match status" value="1"/>
</dbReference>
<dbReference type="AlphaFoldDB" id="F4KYJ0"/>
<dbReference type="STRING" id="760192.Halhy_2523"/>
<evidence type="ECO:0000313" key="4">
    <source>
        <dbReference type="Proteomes" id="UP000008461"/>
    </source>
</evidence>
<dbReference type="Proteomes" id="UP000008461">
    <property type="component" value="Chromosome"/>
</dbReference>
<reference key="2">
    <citation type="submission" date="2011-04" db="EMBL/GenBank/DDBJ databases">
        <title>Complete sequence of chromosome of Haliscomenobacter hydrossis DSM 1100.</title>
        <authorList>
            <consortium name="US DOE Joint Genome Institute (JGI-PGF)"/>
            <person name="Lucas S."/>
            <person name="Han J."/>
            <person name="Lapidus A."/>
            <person name="Bruce D."/>
            <person name="Goodwin L."/>
            <person name="Pitluck S."/>
            <person name="Peters L."/>
            <person name="Kyrpides N."/>
            <person name="Mavromatis K."/>
            <person name="Ivanova N."/>
            <person name="Ovchinnikova G."/>
            <person name="Pagani I."/>
            <person name="Daligault H."/>
            <person name="Detter J.C."/>
            <person name="Han C."/>
            <person name="Land M."/>
            <person name="Hauser L."/>
            <person name="Markowitz V."/>
            <person name="Cheng J.-F."/>
            <person name="Hugenholtz P."/>
            <person name="Woyke T."/>
            <person name="Wu D."/>
            <person name="Verbarg S."/>
            <person name="Frueling A."/>
            <person name="Brambilla E."/>
            <person name="Klenk H.-P."/>
            <person name="Eisen J.A."/>
        </authorList>
    </citation>
    <scope>NUCLEOTIDE SEQUENCE</scope>
    <source>
        <strain>DSM 1100</strain>
    </source>
</reference>
<evidence type="ECO:0000256" key="1">
    <source>
        <dbReference type="PROSITE-ProRule" id="PRU00510"/>
    </source>
</evidence>
<keyword evidence="4" id="KW-1185">Reference proteome</keyword>
<dbReference type="PROSITE" id="PS51128">
    <property type="entry name" value="ZF_DKSA_2"/>
    <property type="match status" value="1"/>
</dbReference>
<feature type="compositionally biased region" description="Acidic residues" evidence="2">
    <location>
        <begin position="238"/>
        <end position="248"/>
    </location>
</feature>
<dbReference type="SUPFAM" id="SSF109635">
    <property type="entry name" value="DnaK suppressor protein DksA, alpha-hairpin domain"/>
    <property type="match status" value="1"/>
</dbReference>
<dbReference type="OrthoDB" id="9811543at2"/>
<feature type="compositionally biased region" description="Basic and acidic residues" evidence="2">
    <location>
        <begin position="143"/>
        <end position="156"/>
    </location>
</feature>
<dbReference type="RefSeq" id="WP_013764945.1">
    <property type="nucleotide sequence ID" value="NC_015510.1"/>
</dbReference>
<evidence type="ECO:0000313" key="3">
    <source>
        <dbReference type="EMBL" id="AEE50396.1"/>
    </source>
</evidence>
<gene>
    <name evidence="3" type="ordered locus">Halhy_2523</name>
</gene>
<feature type="region of interest" description="Disordered" evidence="2">
    <location>
        <begin position="204"/>
        <end position="248"/>
    </location>
</feature>